<feature type="domain" description="CID" evidence="2">
    <location>
        <begin position="12"/>
        <end position="145"/>
    </location>
</feature>
<dbReference type="SMART" id="SM00582">
    <property type="entry name" value="RPR"/>
    <property type="match status" value="1"/>
</dbReference>
<protein>
    <recommendedName>
        <fullName evidence="2">CID domain-containing protein</fullName>
    </recommendedName>
</protein>
<evidence type="ECO:0000259" key="2">
    <source>
        <dbReference type="PROSITE" id="PS51391"/>
    </source>
</evidence>
<dbReference type="EMBL" id="CARXXK010001284">
    <property type="protein sequence ID" value="CAI6375213.1"/>
    <property type="molecule type" value="Genomic_DNA"/>
</dbReference>
<dbReference type="GO" id="GO:0031124">
    <property type="term" value="P:mRNA 3'-end processing"/>
    <property type="evidence" value="ECO:0007669"/>
    <property type="project" value="TreeGrafter"/>
</dbReference>
<dbReference type="AlphaFoldDB" id="A0AAV0Y5J1"/>
<name>A0AAV0Y5J1_9HEMI</name>
<dbReference type="Pfam" id="PF04818">
    <property type="entry name" value="CID"/>
    <property type="match status" value="1"/>
</dbReference>
<dbReference type="SUPFAM" id="SSF48464">
    <property type="entry name" value="ENTH/VHS domain"/>
    <property type="match status" value="1"/>
</dbReference>
<sequence length="351" mass="40292">MADVKDQKDHIMAGFTEESLNKRLRHLNSSQLSIQTLSLWLIGHRDYAHTVVKIWSREILTGSESKQLILMYLANDIIQNDKKNGTEYGKEFSKELTKAFKQISLSNCSSRTRQKLTRLLNIWEERGVYSKIQIDEFMDAFGKESAKKPTGEPPSKKVKHSQNHKSKMTRSQNNDIKKDIEFTVELGGTDKLHVILSSKTPVNDPPEPEELIKVLNDSENAPSCVREHNISKLPLEIADVHLIYQLKGEELSRKVKDTVASLTNYNTILKCEIEDRKNVYSKLHDSIQSQRDLIYQAEQKLQECHIKLQKVCQVQQEVHKHLQNIPNFPHLPDVKCGHAPLQSADDFFTAD</sequence>
<dbReference type="Gene3D" id="1.25.40.90">
    <property type="match status" value="1"/>
</dbReference>
<feature type="region of interest" description="Disordered" evidence="1">
    <location>
        <begin position="144"/>
        <end position="172"/>
    </location>
</feature>
<proteinExistence type="predicted"/>
<dbReference type="CDD" id="cd16981">
    <property type="entry name" value="CID_RPRD_like"/>
    <property type="match status" value="1"/>
</dbReference>
<evidence type="ECO:0000256" key="1">
    <source>
        <dbReference type="SAM" id="MobiDB-lite"/>
    </source>
</evidence>
<reference evidence="3 4" key="1">
    <citation type="submission" date="2023-01" db="EMBL/GenBank/DDBJ databases">
        <authorList>
            <person name="Whitehead M."/>
        </authorList>
    </citation>
    <scope>NUCLEOTIDE SEQUENCE [LARGE SCALE GENOMIC DNA]</scope>
</reference>
<dbReference type="PROSITE" id="PS51391">
    <property type="entry name" value="CID"/>
    <property type="match status" value="1"/>
</dbReference>
<keyword evidence="4" id="KW-1185">Reference proteome</keyword>
<evidence type="ECO:0000313" key="3">
    <source>
        <dbReference type="EMBL" id="CAI6375213.1"/>
    </source>
</evidence>
<feature type="compositionally biased region" description="Basic residues" evidence="1">
    <location>
        <begin position="156"/>
        <end position="168"/>
    </location>
</feature>
<dbReference type="InterPro" id="IPR032337">
    <property type="entry name" value="RPRD1A/B_C"/>
</dbReference>
<dbReference type="Pfam" id="PF16566">
    <property type="entry name" value="CREPT"/>
    <property type="match status" value="1"/>
</dbReference>
<gene>
    <name evidence="3" type="ORF">MEUPH1_LOCUS28741</name>
</gene>
<dbReference type="InterPro" id="IPR008942">
    <property type="entry name" value="ENTH_VHS"/>
</dbReference>
<evidence type="ECO:0000313" key="4">
    <source>
        <dbReference type="Proteomes" id="UP001160148"/>
    </source>
</evidence>
<accession>A0AAV0Y5J1</accession>
<dbReference type="Gene3D" id="6.10.250.2560">
    <property type="match status" value="1"/>
</dbReference>
<comment type="caution">
    <text evidence="3">The sequence shown here is derived from an EMBL/GenBank/DDBJ whole genome shotgun (WGS) entry which is preliminary data.</text>
</comment>
<dbReference type="PANTHER" id="PTHR12460">
    <property type="entry name" value="CYCLIN-DEPENDENT KINASE INHIBITOR-RELATED PROTEIN"/>
    <property type="match status" value="1"/>
</dbReference>
<organism evidence="3 4">
    <name type="scientific">Macrosiphum euphorbiae</name>
    <name type="common">potato aphid</name>
    <dbReference type="NCBI Taxonomy" id="13131"/>
    <lineage>
        <taxon>Eukaryota</taxon>
        <taxon>Metazoa</taxon>
        <taxon>Ecdysozoa</taxon>
        <taxon>Arthropoda</taxon>
        <taxon>Hexapoda</taxon>
        <taxon>Insecta</taxon>
        <taxon>Pterygota</taxon>
        <taxon>Neoptera</taxon>
        <taxon>Paraneoptera</taxon>
        <taxon>Hemiptera</taxon>
        <taxon>Sternorrhyncha</taxon>
        <taxon>Aphidomorpha</taxon>
        <taxon>Aphidoidea</taxon>
        <taxon>Aphididae</taxon>
        <taxon>Macrosiphini</taxon>
        <taxon>Macrosiphum</taxon>
    </lineage>
</organism>
<dbReference type="PANTHER" id="PTHR12460:SF0">
    <property type="entry name" value="CID DOMAIN-CONTAINING PROTEIN-RELATED"/>
    <property type="match status" value="1"/>
</dbReference>
<dbReference type="InterPro" id="IPR006569">
    <property type="entry name" value="CID_dom"/>
</dbReference>
<dbReference type="Proteomes" id="UP001160148">
    <property type="component" value="Unassembled WGS sequence"/>
</dbReference>
<dbReference type="GO" id="GO:0000993">
    <property type="term" value="F:RNA polymerase II complex binding"/>
    <property type="evidence" value="ECO:0007669"/>
    <property type="project" value="TreeGrafter"/>
</dbReference>